<proteinExistence type="predicted"/>
<sequence>MKDYSLVSDSELAQDLLDTIQECKRLKQELGTRGYRVNFLGAENEIPSVNEIYKNVPLLGRNREVIYYE</sequence>
<name>A0A0G1Y5P6_9BACT</name>
<protein>
    <submittedName>
        <fullName evidence="1">Uncharacterized protein</fullName>
    </submittedName>
</protein>
<gene>
    <name evidence="1" type="ORF">UY48_C0045G0003</name>
</gene>
<dbReference type="EMBL" id="LCQD01000045">
    <property type="protein sequence ID" value="KKW10192.1"/>
    <property type="molecule type" value="Genomic_DNA"/>
</dbReference>
<dbReference type="Proteomes" id="UP000034588">
    <property type="component" value="Unassembled WGS sequence"/>
</dbReference>
<evidence type="ECO:0000313" key="1">
    <source>
        <dbReference type="EMBL" id="KKW10192.1"/>
    </source>
</evidence>
<reference evidence="1 2" key="1">
    <citation type="journal article" date="2015" name="Nature">
        <title>rRNA introns, odd ribosomes, and small enigmatic genomes across a large radiation of phyla.</title>
        <authorList>
            <person name="Brown C.T."/>
            <person name="Hug L.A."/>
            <person name="Thomas B.C."/>
            <person name="Sharon I."/>
            <person name="Castelle C.J."/>
            <person name="Singh A."/>
            <person name="Wilkins M.J."/>
            <person name="Williams K.H."/>
            <person name="Banfield J.F."/>
        </authorList>
    </citation>
    <scope>NUCLEOTIDE SEQUENCE [LARGE SCALE GENOMIC DNA]</scope>
</reference>
<accession>A0A0G1Y5P6</accession>
<organism evidence="1 2">
    <name type="scientific">Candidatus Gottesmanbacteria bacterium GW2011_GWB1_49_7</name>
    <dbReference type="NCBI Taxonomy" id="1618448"/>
    <lineage>
        <taxon>Bacteria</taxon>
        <taxon>Candidatus Gottesmaniibacteriota</taxon>
    </lineage>
</organism>
<comment type="caution">
    <text evidence="1">The sequence shown here is derived from an EMBL/GenBank/DDBJ whole genome shotgun (WGS) entry which is preliminary data.</text>
</comment>
<dbReference type="AlphaFoldDB" id="A0A0G1Y5P6"/>
<evidence type="ECO:0000313" key="2">
    <source>
        <dbReference type="Proteomes" id="UP000034588"/>
    </source>
</evidence>